<dbReference type="Proteomes" id="UP001062776">
    <property type="component" value="Unassembled WGS sequence"/>
</dbReference>
<dbReference type="InterPro" id="IPR012863">
    <property type="entry name" value="DUF1636"/>
</dbReference>
<protein>
    <recommendedName>
        <fullName evidence="4">Metal-binding protein</fullName>
    </recommendedName>
</protein>
<name>A0ABQ0Q044_9PROT</name>
<proteinExistence type="predicted"/>
<evidence type="ECO:0000313" key="3">
    <source>
        <dbReference type="Proteomes" id="UP001062776"/>
    </source>
</evidence>
<dbReference type="EMBL" id="BAPV01000004">
    <property type="protein sequence ID" value="GBQ85874.1"/>
    <property type="molecule type" value="Genomic_DNA"/>
</dbReference>
<feature type="compositionally biased region" description="Polar residues" evidence="1">
    <location>
        <begin position="126"/>
        <end position="136"/>
    </location>
</feature>
<evidence type="ECO:0000256" key="1">
    <source>
        <dbReference type="SAM" id="MobiDB-lite"/>
    </source>
</evidence>
<gene>
    <name evidence="2" type="ORF">AA0535_0882</name>
</gene>
<evidence type="ECO:0008006" key="4">
    <source>
        <dbReference type="Google" id="ProtNLM"/>
    </source>
</evidence>
<organism evidence="2 3">
    <name type="scientific">Asaia krungthepensis NRIC 0535</name>
    <dbReference type="NCBI Taxonomy" id="1307925"/>
    <lineage>
        <taxon>Bacteria</taxon>
        <taxon>Pseudomonadati</taxon>
        <taxon>Pseudomonadota</taxon>
        <taxon>Alphaproteobacteria</taxon>
        <taxon>Acetobacterales</taxon>
        <taxon>Acetobacteraceae</taxon>
        <taxon>Asaia</taxon>
    </lineage>
</organism>
<evidence type="ECO:0000313" key="2">
    <source>
        <dbReference type="EMBL" id="GBQ85874.1"/>
    </source>
</evidence>
<reference evidence="2" key="1">
    <citation type="submission" date="2013-04" db="EMBL/GenBank/DDBJ databases">
        <title>The genome sequencing project of 58 acetic acid bacteria.</title>
        <authorList>
            <person name="Okamoto-Kainuma A."/>
            <person name="Ishikawa M."/>
            <person name="Umino S."/>
            <person name="Koizumi Y."/>
            <person name="Shiwa Y."/>
            <person name="Yoshikawa H."/>
            <person name="Matsutani M."/>
            <person name="Matsushita K."/>
        </authorList>
    </citation>
    <scope>NUCLEOTIDE SEQUENCE</scope>
    <source>
        <strain evidence="2">NRIC 0535</strain>
    </source>
</reference>
<keyword evidence="3" id="KW-1185">Reference proteome</keyword>
<dbReference type="Pfam" id="PF07845">
    <property type="entry name" value="DUF1636"/>
    <property type="match status" value="1"/>
</dbReference>
<dbReference type="CDD" id="cd02980">
    <property type="entry name" value="TRX_Fd_family"/>
    <property type="match status" value="1"/>
</dbReference>
<sequence>MAEPILSPGETPVLHVCQTCRDGGEALHDALVALAGETAVRVQGVRCLAACQQGCTATLSMPGKWSWLLGRLHPELAPDLLIYAQAYARSPSGTVMPSRRPESLREVILGRFPFMVDAPPGKASPADSTISPQDSAPRNPALADPLSPQASGNLA</sequence>
<feature type="region of interest" description="Disordered" evidence="1">
    <location>
        <begin position="118"/>
        <end position="155"/>
    </location>
</feature>
<comment type="caution">
    <text evidence="2">The sequence shown here is derived from an EMBL/GenBank/DDBJ whole genome shotgun (WGS) entry which is preliminary data.</text>
</comment>
<accession>A0ABQ0Q044</accession>